<comment type="cofactor">
    <cofactor evidence="1">
        <name>Ca(2+)</name>
        <dbReference type="ChEBI" id="CHEBI:29108"/>
    </cofactor>
</comment>
<dbReference type="Gene3D" id="1.10.238.10">
    <property type="entry name" value="EF-hand"/>
    <property type="match status" value="2"/>
</dbReference>
<organism evidence="14 15">
    <name type="scientific">Blepharisma stoltei</name>
    <dbReference type="NCBI Taxonomy" id="1481888"/>
    <lineage>
        <taxon>Eukaryota</taxon>
        <taxon>Sar</taxon>
        <taxon>Alveolata</taxon>
        <taxon>Ciliophora</taxon>
        <taxon>Postciliodesmatophora</taxon>
        <taxon>Heterotrichea</taxon>
        <taxon>Heterotrichida</taxon>
        <taxon>Blepharismidae</taxon>
        <taxon>Blepharisma</taxon>
    </lineage>
</organism>
<evidence type="ECO:0000256" key="8">
    <source>
        <dbReference type="ARBA" id="ARBA00023674"/>
    </source>
</evidence>
<keyword evidence="7" id="KW-0807">Transducer</keyword>
<comment type="caution">
    <text evidence="14">The sequence shown here is derived from an EMBL/GenBank/DDBJ whole genome shotgun (WGS) entry which is preliminary data.</text>
</comment>
<dbReference type="Pfam" id="PF00387">
    <property type="entry name" value="PI-PLC-Y"/>
    <property type="match status" value="1"/>
</dbReference>
<dbReference type="PROSITE" id="PS50007">
    <property type="entry name" value="PIPLC_X_DOMAIN"/>
    <property type="match status" value="1"/>
</dbReference>
<comment type="catalytic activity">
    <reaction evidence="8">
        <text>a 1,2-diacyl-sn-glycero-3-phospho-(1D-myo-inositol-4,5-bisphosphate) + H2O = 1D-myo-inositol 1,4,5-trisphosphate + a 1,2-diacyl-sn-glycerol + H(+)</text>
        <dbReference type="Rhea" id="RHEA:33179"/>
        <dbReference type="ChEBI" id="CHEBI:15377"/>
        <dbReference type="ChEBI" id="CHEBI:15378"/>
        <dbReference type="ChEBI" id="CHEBI:17815"/>
        <dbReference type="ChEBI" id="CHEBI:58456"/>
        <dbReference type="ChEBI" id="CHEBI:203600"/>
        <dbReference type="EC" id="3.1.4.11"/>
    </reaction>
    <physiologicalReaction direction="left-to-right" evidence="8">
        <dbReference type="Rhea" id="RHEA:33180"/>
    </physiologicalReaction>
</comment>
<dbReference type="CDD" id="cd15898">
    <property type="entry name" value="EFh_PI-PLC"/>
    <property type="match status" value="1"/>
</dbReference>
<sequence length="746" mass="85327">METKPTRGKTGIRSVHCDLKYTEYDKRIAISKVKYGLSILKLNSRGNPSPRRFYLLENNSHILQWISPKKPPQESRVHIQHIWKIEINQSSTKFRKKPKPKAKGKSASIYYGSNVLDLIFKSEEEMMIWLSGILYLIDQIKEKDTTDKEREVMNIQHVWSQADRDLSGGLDIDEVRKSLIALNIYANEDIIQRLFIGCDADKNGIIDQQEFDMLMDSLLNKPELDDLYMSFASTIANQVGITRRSFCNFLKETQRMQNITKQDSDVIFQKFCEETPEGIQFISKKGFRLYMFSPNHNSIFSQDKFDVHMDMTQPLQNYYIDSSHNTYLEGNQLTGTSSVEQYSKTLFRGCRCVEIDIWDGPNGNPKVTHGRTLVNHIEFRSVVETINMSAFNSSPYPIILSLENHCSFEQQGVMADIFLGIFGDKIYIPEPGATSFPSPEELKYKILIKGKVSAQPNDFDTQMDGEEEEIGRTSTRSPRTMKLNPKLISLISIEGQKMAIGDRPYQIMSSVTETKMKKMVEKYGSKTIIEYHKKNLTRIYPAGSRVSSTNYNPVDFWLAGCQVCALNYQKGDLGMLLNYGWFQINGGTGYVLKPNILTDANTLFDPNGLGMENPLFTFEVEVISAHGLPKSGKELGQIVNPYVEIKIHGIEKDQATSLTSVIQNNGFNPIWNEEFTFSIRMLEMSMVSFRVYSKSSFKNRLLCQFAIPINCVRNGYRVIPLIGKHFFILPNTFLLIRTRLTPIFSS</sequence>
<dbReference type="InterPro" id="IPR011992">
    <property type="entry name" value="EF-hand-dom_pair"/>
</dbReference>
<dbReference type="Gene3D" id="3.20.20.190">
    <property type="entry name" value="Phosphatidylinositol (PI) phosphodiesterase"/>
    <property type="match status" value="1"/>
</dbReference>
<keyword evidence="4" id="KW-0106">Calcium</keyword>
<gene>
    <name evidence="14" type="ORF">BSTOLATCC_MIC16752</name>
</gene>
<dbReference type="PROSITE" id="PS50222">
    <property type="entry name" value="EF_HAND_2"/>
    <property type="match status" value="1"/>
</dbReference>
<dbReference type="GO" id="GO:0005509">
    <property type="term" value="F:calcium ion binding"/>
    <property type="evidence" value="ECO:0007669"/>
    <property type="project" value="InterPro"/>
</dbReference>
<dbReference type="SMART" id="SM00054">
    <property type="entry name" value="EFh"/>
    <property type="match status" value="2"/>
</dbReference>
<keyword evidence="3 9" id="KW-0378">Hydrolase</keyword>
<dbReference type="GO" id="GO:0016042">
    <property type="term" value="P:lipid catabolic process"/>
    <property type="evidence" value="ECO:0007669"/>
    <property type="project" value="UniProtKB-KW"/>
</dbReference>
<reference evidence="14" key="1">
    <citation type="submission" date="2021-09" db="EMBL/GenBank/DDBJ databases">
        <authorList>
            <consortium name="AG Swart"/>
            <person name="Singh M."/>
            <person name="Singh A."/>
            <person name="Seah K."/>
            <person name="Emmerich C."/>
        </authorList>
    </citation>
    <scope>NUCLEOTIDE SEQUENCE</scope>
    <source>
        <strain evidence="14">ATCC30299</strain>
    </source>
</reference>
<dbReference type="EC" id="3.1.4.11" evidence="2 9"/>
<dbReference type="EMBL" id="CAJZBQ010000016">
    <property type="protein sequence ID" value="CAG9316644.1"/>
    <property type="molecule type" value="Genomic_DNA"/>
</dbReference>
<feature type="domain" description="PI-PLC Y-box" evidence="12">
    <location>
        <begin position="508"/>
        <end position="597"/>
    </location>
</feature>
<dbReference type="SUPFAM" id="SSF49562">
    <property type="entry name" value="C2 domain (Calcium/lipid-binding domain, CaLB)"/>
    <property type="match status" value="1"/>
</dbReference>
<dbReference type="PROSITE" id="PS50004">
    <property type="entry name" value="C2"/>
    <property type="match status" value="1"/>
</dbReference>
<dbReference type="Gene3D" id="2.30.29.30">
    <property type="entry name" value="Pleckstrin-homology domain (PH domain)/Phosphotyrosine-binding domain (PTB)"/>
    <property type="match status" value="1"/>
</dbReference>
<dbReference type="InterPro" id="IPR000909">
    <property type="entry name" value="PLipase_C_PInositol-sp_X_dom"/>
</dbReference>
<dbReference type="GO" id="GO:0048015">
    <property type="term" value="P:phosphatidylinositol-mediated signaling"/>
    <property type="evidence" value="ECO:0007669"/>
    <property type="project" value="TreeGrafter"/>
</dbReference>
<dbReference type="Gene3D" id="2.60.40.150">
    <property type="entry name" value="C2 domain"/>
    <property type="match status" value="1"/>
</dbReference>
<evidence type="ECO:0000256" key="4">
    <source>
        <dbReference type="ARBA" id="ARBA00022837"/>
    </source>
</evidence>
<dbReference type="SMART" id="SM00148">
    <property type="entry name" value="PLCXc"/>
    <property type="match status" value="1"/>
</dbReference>
<dbReference type="SMART" id="SM00149">
    <property type="entry name" value="PLCYc"/>
    <property type="match status" value="1"/>
</dbReference>
<dbReference type="CDD" id="cd00275">
    <property type="entry name" value="C2_PLC_like"/>
    <property type="match status" value="1"/>
</dbReference>
<dbReference type="PROSITE" id="PS50008">
    <property type="entry name" value="PIPLC_Y_DOMAIN"/>
    <property type="match status" value="1"/>
</dbReference>
<evidence type="ECO:0000313" key="14">
    <source>
        <dbReference type="EMBL" id="CAG9316644.1"/>
    </source>
</evidence>
<feature type="region of interest" description="Disordered" evidence="10">
    <location>
        <begin position="457"/>
        <end position="478"/>
    </location>
</feature>
<evidence type="ECO:0000256" key="5">
    <source>
        <dbReference type="ARBA" id="ARBA00022963"/>
    </source>
</evidence>
<dbReference type="PANTHER" id="PTHR10336">
    <property type="entry name" value="PHOSPHOINOSITIDE-SPECIFIC PHOSPHOLIPASE C FAMILY PROTEIN"/>
    <property type="match status" value="1"/>
</dbReference>
<evidence type="ECO:0000259" key="13">
    <source>
        <dbReference type="PROSITE" id="PS50222"/>
    </source>
</evidence>
<dbReference type="SMART" id="SM00239">
    <property type="entry name" value="C2"/>
    <property type="match status" value="1"/>
</dbReference>
<dbReference type="InterPro" id="IPR001711">
    <property type="entry name" value="PLipase_C_Pinositol-sp_Y"/>
</dbReference>
<dbReference type="SUPFAM" id="SSF47473">
    <property type="entry name" value="EF-hand"/>
    <property type="match status" value="1"/>
</dbReference>
<dbReference type="GO" id="GO:0004435">
    <property type="term" value="F:phosphatidylinositol-4,5-bisphosphate phospholipase C activity"/>
    <property type="evidence" value="ECO:0007669"/>
    <property type="project" value="UniProtKB-EC"/>
</dbReference>
<feature type="domain" description="EF-hand" evidence="13">
    <location>
        <begin position="186"/>
        <end position="221"/>
    </location>
</feature>
<dbReference type="Pfam" id="PF00168">
    <property type="entry name" value="C2"/>
    <property type="match status" value="1"/>
</dbReference>
<evidence type="ECO:0000256" key="6">
    <source>
        <dbReference type="ARBA" id="ARBA00023098"/>
    </source>
</evidence>
<feature type="domain" description="C2" evidence="11">
    <location>
        <begin position="599"/>
        <end position="723"/>
    </location>
</feature>
<evidence type="ECO:0000256" key="10">
    <source>
        <dbReference type="SAM" id="MobiDB-lite"/>
    </source>
</evidence>
<dbReference type="AlphaFoldDB" id="A0AAU9J7G7"/>
<dbReference type="GO" id="GO:0051209">
    <property type="term" value="P:release of sequestered calcium ion into cytosol"/>
    <property type="evidence" value="ECO:0007669"/>
    <property type="project" value="TreeGrafter"/>
</dbReference>
<keyword evidence="5 9" id="KW-0442">Lipid degradation</keyword>
<evidence type="ECO:0000313" key="15">
    <source>
        <dbReference type="Proteomes" id="UP001162131"/>
    </source>
</evidence>
<proteinExistence type="predicted"/>
<dbReference type="InterPro" id="IPR001192">
    <property type="entry name" value="PI-PLC_fam"/>
</dbReference>
<dbReference type="SUPFAM" id="SSF51695">
    <property type="entry name" value="PLC-like phosphodiesterases"/>
    <property type="match status" value="1"/>
</dbReference>
<dbReference type="InterPro" id="IPR001849">
    <property type="entry name" value="PH_domain"/>
</dbReference>
<dbReference type="Pfam" id="PF16457">
    <property type="entry name" value="PH_12"/>
    <property type="match status" value="1"/>
</dbReference>
<evidence type="ECO:0000256" key="7">
    <source>
        <dbReference type="ARBA" id="ARBA00023224"/>
    </source>
</evidence>
<evidence type="ECO:0000256" key="1">
    <source>
        <dbReference type="ARBA" id="ARBA00001913"/>
    </source>
</evidence>
<evidence type="ECO:0000259" key="12">
    <source>
        <dbReference type="PROSITE" id="PS50008"/>
    </source>
</evidence>
<keyword evidence="15" id="KW-1185">Reference proteome</keyword>
<evidence type="ECO:0000256" key="2">
    <source>
        <dbReference type="ARBA" id="ARBA00012368"/>
    </source>
</evidence>
<dbReference type="InterPro" id="IPR018247">
    <property type="entry name" value="EF_Hand_1_Ca_BS"/>
</dbReference>
<dbReference type="InterPro" id="IPR017946">
    <property type="entry name" value="PLC-like_Pdiesterase_TIM-brl"/>
</dbReference>
<dbReference type="InterPro" id="IPR000008">
    <property type="entry name" value="C2_dom"/>
</dbReference>
<dbReference type="PROSITE" id="PS00018">
    <property type="entry name" value="EF_HAND_1"/>
    <property type="match status" value="1"/>
</dbReference>
<dbReference type="Pfam" id="PF00388">
    <property type="entry name" value="PI-PLC-X"/>
    <property type="match status" value="1"/>
</dbReference>
<dbReference type="Proteomes" id="UP001162131">
    <property type="component" value="Unassembled WGS sequence"/>
</dbReference>
<dbReference type="PANTHER" id="PTHR10336:SF36">
    <property type="entry name" value="1-PHOSPHATIDYLINOSITOL 4,5-BISPHOSPHATE PHOSPHODIESTERASE BETA-4"/>
    <property type="match status" value="1"/>
</dbReference>
<dbReference type="InterPro" id="IPR035892">
    <property type="entry name" value="C2_domain_sf"/>
</dbReference>
<dbReference type="InterPro" id="IPR011993">
    <property type="entry name" value="PH-like_dom_sf"/>
</dbReference>
<keyword evidence="6 9" id="KW-0443">Lipid metabolism</keyword>
<dbReference type="PRINTS" id="PR00390">
    <property type="entry name" value="PHPHLIPASEC"/>
</dbReference>
<dbReference type="SUPFAM" id="SSF50729">
    <property type="entry name" value="PH domain-like"/>
    <property type="match status" value="1"/>
</dbReference>
<protein>
    <recommendedName>
        <fullName evidence="2 9">Phosphoinositide phospholipase C</fullName>
        <ecNumber evidence="2 9">3.1.4.11</ecNumber>
    </recommendedName>
</protein>
<name>A0AAU9J7G7_9CILI</name>
<evidence type="ECO:0000259" key="11">
    <source>
        <dbReference type="PROSITE" id="PS50004"/>
    </source>
</evidence>
<evidence type="ECO:0000256" key="3">
    <source>
        <dbReference type="ARBA" id="ARBA00022801"/>
    </source>
</evidence>
<dbReference type="CDD" id="cd08558">
    <property type="entry name" value="PI-PLCc_eukaryota"/>
    <property type="match status" value="1"/>
</dbReference>
<accession>A0AAU9J7G7</accession>
<dbReference type="InterPro" id="IPR002048">
    <property type="entry name" value="EF_hand_dom"/>
</dbReference>
<evidence type="ECO:0000256" key="9">
    <source>
        <dbReference type="RuleBase" id="RU361133"/>
    </source>
</evidence>